<dbReference type="InterPro" id="IPR020449">
    <property type="entry name" value="Tscrpt_reg_AraC-type_HTH"/>
</dbReference>
<dbReference type="PROSITE" id="PS00041">
    <property type="entry name" value="HTH_ARAC_FAMILY_1"/>
    <property type="match status" value="1"/>
</dbReference>
<evidence type="ECO:0000313" key="5">
    <source>
        <dbReference type="EMBL" id="GGG72725.1"/>
    </source>
</evidence>
<dbReference type="GO" id="GO:0043565">
    <property type="term" value="F:sequence-specific DNA binding"/>
    <property type="evidence" value="ECO:0007669"/>
    <property type="project" value="InterPro"/>
</dbReference>
<keyword evidence="3" id="KW-0804">Transcription</keyword>
<dbReference type="PROSITE" id="PS01124">
    <property type="entry name" value="HTH_ARAC_FAMILY_2"/>
    <property type="match status" value="1"/>
</dbReference>
<dbReference type="RefSeq" id="WP_188454900.1">
    <property type="nucleotide sequence ID" value="NZ_BMFR01000005.1"/>
</dbReference>
<name>A0A917HAI4_9BACI</name>
<dbReference type="SMART" id="SM00342">
    <property type="entry name" value="HTH_ARAC"/>
    <property type="match status" value="1"/>
</dbReference>
<evidence type="ECO:0000256" key="1">
    <source>
        <dbReference type="ARBA" id="ARBA00023015"/>
    </source>
</evidence>
<dbReference type="Pfam" id="PF12833">
    <property type="entry name" value="HTH_18"/>
    <property type="match status" value="1"/>
</dbReference>
<keyword evidence="6" id="KW-1185">Reference proteome</keyword>
<dbReference type="InterPro" id="IPR018062">
    <property type="entry name" value="HTH_AraC-typ_CS"/>
</dbReference>
<evidence type="ECO:0000259" key="4">
    <source>
        <dbReference type="PROSITE" id="PS01124"/>
    </source>
</evidence>
<reference evidence="5" key="2">
    <citation type="submission" date="2020-09" db="EMBL/GenBank/DDBJ databases">
        <authorList>
            <person name="Sun Q."/>
            <person name="Zhou Y."/>
        </authorList>
    </citation>
    <scope>NUCLEOTIDE SEQUENCE</scope>
    <source>
        <strain evidence="5">CGMCC 1.12754</strain>
    </source>
</reference>
<dbReference type="Gene3D" id="1.10.10.60">
    <property type="entry name" value="Homeodomain-like"/>
    <property type="match status" value="2"/>
</dbReference>
<keyword evidence="1" id="KW-0805">Transcription regulation</keyword>
<dbReference type="InterPro" id="IPR037923">
    <property type="entry name" value="HTH-like"/>
</dbReference>
<evidence type="ECO:0000256" key="2">
    <source>
        <dbReference type="ARBA" id="ARBA00023125"/>
    </source>
</evidence>
<accession>A0A917HAI4</accession>
<comment type="caution">
    <text evidence="5">The sequence shown here is derived from an EMBL/GenBank/DDBJ whole genome shotgun (WGS) entry which is preliminary data.</text>
</comment>
<proteinExistence type="predicted"/>
<dbReference type="Proteomes" id="UP000622860">
    <property type="component" value="Unassembled WGS sequence"/>
</dbReference>
<dbReference type="InterPro" id="IPR009057">
    <property type="entry name" value="Homeodomain-like_sf"/>
</dbReference>
<dbReference type="SUPFAM" id="SSF46689">
    <property type="entry name" value="Homeodomain-like"/>
    <property type="match status" value="1"/>
</dbReference>
<reference evidence="5" key="1">
    <citation type="journal article" date="2014" name="Int. J. Syst. Evol. Microbiol.">
        <title>Complete genome sequence of Corynebacterium casei LMG S-19264T (=DSM 44701T), isolated from a smear-ripened cheese.</title>
        <authorList>
            <consortium name="US DOE Joint Genome Institute (JGI-PGF)"/>
            <person name="Walter F."/>
            <person name="Albersmeier A."/>
            <person name="Kalinowski J."/>
            <person name="Ruckert C."/>
        </authorList>
    </citation>
    <scope>NUCLEOTIDE SEQUENCE</scope>
    <source>
        <strain evidence="5">CGMCC 1.12754</strain>
    </source>
</reference>
<dbReference type="PANTHER" id="PTHR43280:SF30">
    <property type="entry name" value="MMSAB OPERON REGULATORY PROTEIN"/>
    <property type="match status" value="1"/>
</dbReference>
<gene>
    <name evidence="5" type="ORF">GCM10011398_16340</name>
</gene>
<evidence type="ECO:0000313" key="6">
    <source>
        <dbReference type="Proteomes" id="UP000622860"/>
    </source>
</evidence>
<dbReference type="AlphaFoldDB" id="A0A917HAI4"/>
<feature type="domain" description="HTH araC/xylS-type" evidence="4">
    <location>
        <begin position="186"/>
        <end position="284"/>
    </location>
</feature>
<dbReference type="GO" id="GO:0003700">
    <property type="term" value="F:DNA-binding transcription factor activity"/>
    <property type="evidence" value="ECO:0007669"/>
    <property type="project" value="InterPro"/>
</dbReference>
<dbReference type="PANTHER" id="PTHR43280">
    <property type="entry name" value="ARAC-FAMILY TRANSCRIPTIONAL REGULATOR"/>
    <property type="match status" value="1"/>
</dbReference>
<dbReference type="PRINTS" id="PR00032">
    <property type="entry name" value="HTHARAC"/>
</dbReference>
<dbReference type="EMBL" id="BMFR01000005">
    <property type="protein sequence ID" value="GGG72725.1"/>
    <property type="molecule type" value="Genomic_DNA"/>
</dbReference>
<sequence length="287" mass="33332">MILKLLAPPLPSFISGGEDTYEIGQHHPNRKGIGVFDLIVVTKGVLHISEDDARYQVNEKETLILYPDGHHYSAMPCNSETHFYWFHFITANKWTTISPELTNSQYKEAMHDDPFKVKHFSIRLPKHCTIVNWEKVEWLCGQIIDPSPELNLAWEFQQQLLFQELLLELAANQDADRLLPSVALAEKAAAYLRRNYTNKVSYQELGRVLQFHPNHIARCMIDVLGFGPNEYVNRYRIEQAKTLLIYTDWPIERIAEKCGFSQLAYFSRFFKKLEGVSPNRFRKMGKG</sequence>
<keyword evidence="2" id="KW-0238">DNA-binding</keyword>
<organism evidence="5 6">
    <name type="scientific">Virgibacillus oceani</name>
    <dbReference type="NCBI Taxonomy" id="1479511"/>
    <lineage>
        <taxon>Bacteria</taxon>
        <taxon>Bacillati</taxon>
        <taxon>Bacillota</taxon>
        <taxon>Bacilli</taxon>
        <taxon>Bacillales</taxon>
        <taxon>Bacillaceae</taxon>
        <taxon>Virgibacillus</taxon>
    </lineage>
</organism>
<evidence type="ECO:0000256" key="3">
    <source>
        <dbReference type="ARBA" id="ARBA00023163"/>
    </source>
</evidence>
<protein>
    <submittedName>
        <fullName evidence="5">AraC family transcriptional regulator</fullName>
    </submittedName>
</protein>
<dbReference type="SUPFAM" id="SSF51215">
    <property type="entry name" value="Regulatory protein AraC"/>
    <property type="match status" value="1"/>
</dbReference>
<dbReference type="InterPro" id="IPR018060">
    <property type="entry name" value="HTH_AraC"/>
</dbReference>